<gene>
    <name evidence="2" type="ORF">SAMN04490185_2877</name>
</gene>
<evidence type="ECO:0000256" key="1">
    <source>
        <dbReference type="SAM" id="Phobius"/>
    </source>
</evidence>
<name>A0A1H4YC99_9PSED</name>
<dbReference type="EMBL" id="FNTF01000002">
    <property type="protein sequence ID" value="SED15335.1"/>
    <property type="molecule type" value="Genomic_DNA"/>
</dbReference>
<feature type="transmembrane region" description="Helical" evidence="1">
    <location>
        <begin position="17"/>
        <end position="35"/>
    </location>
</feature>
<keyword evidence="1" id="KW-1133">Transmembrane helix</keyword>
<organism evidence="2 3">
    <name type="scientific">Pseudomonas frederiksbergensis</name>
    <dbReference type="NCBI Taxonomy" id="104087"/>
    <lineage>
        <taxon>Bacteria</taxon>
        <taxon>Pseudomonadati</taxon>
        <taxon>Pseudomonadota</taxon>
        <taxon>Gammaproteobacteria</taxon>
        <taxon>Pseudomonadales</taxon>
        <taxon>Pseudomonadaceae</taxon>
        <taxon>Pseudomonas</taxon>
    </lineage>
</organism>
<accession>A0A1H4YC99</accession>
<keyword evidence="1" id="KW-0812">Transmembrane</keyword>
<evidence type="ECO:0000313" key="3">
    <source>
        <dbReference type="Proteomes" id="UP000183114"/>
    </source>
</evidence>
<reference evidence="2 3" key="1">
    <citation type="submission" date="2016-10" db="EMBL/GenBank/DDBJ databases">
        <authorList>
            <person name="de Groot N.N."/>
        </authorList>
    </citation>
    <scope>NUCLEOTIDE SEQUENCE [LARGE SCALE GENOMIC DNA]</scope>
    <source>
        <strain evidence="2 3">BS3655</strain>
    </source>
</reference>
<dbReference type="Proteomes" id="UP000183114">
    <property type="component" value="Unassembled WGS sequence"/>
</dbReference>
<evidence type="ECO:0008006" key="4">
    <source>
        <dbReference type="Google" id="ProtNLM"/>
    </source>
</evidence>
<dbReference type="RefSeq" id="WP_074874886.1">
    <property type="nucleotide sequence ID" value="NZ_FNTF01000002.1"/>
</dbReference>
<keyword evidence="1" id="KW-0472">Membrane</keyword>
<sequence length="82" mass="8474">MQAQNQSSSGSKATTPARHLVATAIIGAAVIGYLVHKTLESRTHLESLSQMASTLGELSETDAAVVTQLLANPATRGGSRNV</sequence>
<dbReference type="AlphaFoldDB" id="A0A1H4YC99"/>
<proteinExistence type="predicted"/>
<evidence type="ECO:0000313" key="2">
    <source>
        <dbReference type="EMBL" id="SED15335.1"/>
    </source>
</evidence>
<protein>
    <recommendedName>
        <fullName evidence="4">Prophage PSSB64-01</fullName>
    </recommendedName>
</protein>